<dbReference type="AlphaFoldDB" id="A0A1Q9E7K0"/>
<gene>
    <name evidence="1" type="ORF">AK812_SmicGene13647</name>
</gene>
<keyword evidence="2" id="KW-1185">Reference proteome</keyword>
<dbReference type="Proteomes" id="UP000186817">
    <property type="component" value="Unassembled WGS sequence"/>
</dbReference>
<organism evidence="1 2">
    <name type="scientific">Symbiodinium microadriaticum</name>
    <name type="common">Dinoflagellate</name>
    <name type="synonym">Zooxanthella microadriatica</name>
    <dbReference type="NCBI Taxonomy" id="2951"/>
    <lineage>
        <taxon>Eukaryota</taxon>
        <taxon>Sar</taxon>
        <taxon>Alveolata</taxon>
        <taxon>Dinophyceae</taxon>
        <taxon>Suessiales</taxon>
        <taxon>Symbiodiniaceae</taxon>
        <taxon>Symbiodinium</taxon>
    </lineage>
</organism>
<evidence type="ECO:0000313" key="2">
    <source>
        <dbReference type="Proteomes" id="UP000186817"/>
    </source>
</evidence>
<protein>
    <submittedName>
        <fullName evidence="1">Uncharacterized protein</fullName>
    </submittedName>
</protein>
<sequence>MAAAVLAGAYPTTCAALELIRALLEAPISEQPLKWNPQKPEGNPEVTMSDQEHHLTDEFREELRATMQETSRYAALKALPASARLRAPKAKAMGKTKMKKTIKKMAKKQHKKQKKKNALAKAAHEAAGVSLFGQQGTIMKSGDERLHMLLEKDHAFPKMGKAWVQIARVERLREGQDKKVWKWAQMTFYRTWKQERLMELERRPGSA</sequence>
<name>A0A1Q9E7K0_SYMMI</name>
<proteinExistence type="predicted"/>
<reference evidence="1 2" key="1">
    <citation type="submission" date="2016-02" db="EMBL/GenBank/DDBJ databases">
        <title>Genome analysis of coral dinoflagellate symbionts highlights evolutionary adaptations to a symbiotic lifestyle.</title>
        <authorList>
            <person name="Aranda M."/>
            <person name="Li Y."/>
            <person name="Liew Y.J."/>
            <person name="Baumgarten S."/>
            <person name="Simakov O."/>
            <person name="Wilson M."/>
            <person name="Piel J."/>
            <person name="Ashoor H."/>
            <person name="Bougouffa S."/>
            <person name="Bajic V.B."/>
            <person name="Ryu T."/>
            <person name="Ravasi T."/>
            <person name="Bayer T."/>
            <person name="Micklem G."/>
            <person name="Kim H."/>
            <person name="Bhak J."/>
            <person name="Lajeunesse T.C."/>
            <person name="Voolstra C.R."/>
        </authorList>
    </citation>
    <scope>NUCLEOTIDE SEQUENCE [LARGE SCALE GENOMIC DNA]</scope>
    <source>
        <strain evidence="1 2">CCMP2467</strain>
    </source>
</reference>
<dbReference type="OrthoDB" id="441545at2759"/>
<comment type="caution">
    <text evidence="1">The sequence shown here is derived from an EMBL/GenBank/DDBJ whole genome shotgun (WGS) entry which is preliminary data.</text>
</comment>
<evidence type="ECO:0000313" key="1">
    <source>
        <dbReference type="EMBL" id="OLQ03395.1"/>
    </source>
</evidence>
<accession>A0A1Q9E7K0</accession>
<dbReference type="EMBL" id="LSRX01000237">
    <property type="protein sequence ID" value="OLQ03395.1"/>
    <property type="molecule type" value="Genomic_DNA"/>
</dbReference>